<keyword evidence="5 7" id="KW-0472">Membrane</keyword>
<evidence type="ECO:0000256" key="1">
    <source>
        <dbReference type="ARBA" id="ARBA00004651"/>
    </source>
</evidence>
<dbReference type="Proteomes" id="UP000192872">
    <property type="component" value="Unassembled WGS sequence"/>
</dbReference>
<protein>
    <submittedName>
        <fullName evidence="9">Pilus assembly protein</fullName>
    </submittedName>
</protein>
<feature type="transmembrane region" description="Helical" evidence="7">
    <location>
        <begin position="273"/>
        <end position="293"/>
    </location>
</feature>
<evidence type="ECO:0000313" key="10">
    <source>
        <dbReference type="Proteomes" id="UP000192872"/>
    </source>
</evidence>
<feature type="domain" description="Type II secretion system protein GspF" evidence="8">
    <location>
        <begin position="165"/>
        <end position="290"/>
    </location>
</feature>
<dbReference type="Gene3D" id="1.20.81.30">
    <property type="entry name" value="Type II secretion system (T2SS), domain F"/>
    <property type="match status" value="1"/>
</dbReference>
<keyword evidence="2" id="KW-1003">Cell membrane</keyword>
<dbReference type="PANTHER" id="PTHR35007:SF1">
    <property type="entry name" value="PILUS ASSEMBLY PROTEIN"/>
    <property type="match status" value="1"/>
</dbReference>
<feature type="region of interest" description="Disordered" evidence="6">
    <location>
        <begin position="55"/>
        <end position="84"/>
    </location>
</feature>
<evidence type="ECO:0000256" key="6">
    <source>
        <dbReference type="SAM" id="MobiDB-lite"/>
    </source>
</evidence>
<gene>
    <name evidence="9" type="ORF">A4S15_01710</name>
</gene>
<keyword evidence="4 7" id="KW-1133">Transmembrane helix</keyword>
<dbReference type="InterPro" id="IPR018076">
    <property type="entry name" value="T2SS_GspF_dom"/>
</dbReference>
<feature type="transmembrane region" description="Helical" evidence="7">
    <location>
        <begin position="305"/>
        <end position="324"/>
    </location>
</feature>
<comment type="subcellular location">
    <subcellularLocation>
        <location evidence="1">Cell membrane</location>
        <topology evidence="1">Multi-pass membrane protein</topology>
    </subcellularLocation>
</comment>
<evidence type="ECO:0000256" key="4">
    <source>
        <dbReference type="ARBA" id="ARBA00022989"/>
    </source>
</evidence>
<feature type="transmembrane region" description="Helical" evidence="7">
    <location>
        <begin position="128"/>
        <end position="146"/>
    </location>
</feature>
<dbReference type="PANTHER" id="PTHR35007">
    <property type="entry name" value="INTEGRAL MEMBRANE PROTEIN-RELATED"/>
    <property type="match status" value="1"/>
</dbReference>
<dbReference type="RefSeq" id="WP_376800033.1">
    <property type="nucleotide sequence ID" value="NZ_DBNB01000019.1"/>
</dbReference>
<comment type="caution">
    <text evidence="9">The sequence shown here is derived from an EMBL/GenBank/DDBJ whole genome shotgun (WGS) entry which is preliminary data.</text>
</comment>
<feature type="compositionally biased region" description="Basic and acidic residues" evidence="6">
    <location>
        <begin position="63"/>
        <end position="81"/>
    </location>
</feature>
<dbReference type="EMBL" id="LWDL01000031">
    <property type="protein sequence ID" value="OQW49481.1"/>
    <property type="molecule type" value="Genomic_DNA"/>
</dbReference>
<feature type="transmembrane region" description="Helical" evidence="7">
    <location>
        <begin position="104"/>
        <end position="122"/>
    </location>
</feature>
<dbReference type="GO" id="GO:0005886">
    <property type="term" value="C:plasma membrane"/>
    <property type="evidence" value="ECO:0007669"/>
    <property type="project" value="UniProtKB-SubCell"/>
</dbReference>
<proteinExistence type="predicted"/>
<evidence type="ECO:0000259" key="8">
    <source>
        <dbReference type="Pfam" id="PF00482"/>
    </source>
</evidence>
<organism evidence="9 10">
    <name type="scientific">Candidatus Raskinella chloraquaticus</name>
    <dbReference type="NCBI Taxonomy" id="1951219"/>
    <lineage>
        <taxon>Bacteria</taxon>
        <taxon>Pseudomonadati</taxon>
        <taxon>Pseudomonadota</taxon>
        <taxon>Alphaproteobacteria</taxon>
        <taxon>Hyphomicrobiales</taxon>
        <taxon>Phreatobacteraceae</taxon>
        <taxon>Candidatus Raskinella</taxon>
    </lineage>
</organism>
<dbReference type="STRING" id="1827387.A4S15_01710"/>
<evidence type="ECO:0000256" key="7">
    <source>
        <dbReference type="SAM" id="Phobius"/>
    </source>
</evidence>
<name>A0A1W9HQF9_9HYPH</name>
<sequence>MVLDPLLRQVLAAMLGIISGGGLAYVLFYGRLSGEHAGAKRIEKIAAINGRRGVDARAGGDPTQRRKQIEDTLKESEERRNRSSKNVPLHIKLEQAGLSWTKRGYFIGSGVAALVSAIATFIVAQNPLIALAVGFVFGLGIPNWLVNFLKNRRLSKFIDEFPNAIDVIVRGVKAGLPLVDCIRICAQEAQEPVKSEFRKMIETQTLGIPLAEAVEGLAARVPIPETNFFSIVVTVQQRSGGNLSEILGNLSKVLRDRKKMKAKINAMSQEAKASAAIIASLPFLVLIMVYLSAPDYIQLLWTTSQGKLLMFGSVLWMLAGILVMRKMINFDF</sequence>
<keyword evidence="3 7" id="KW-0812">Transmembrane</keyword>
<dbReference type="Pfam" id="PF00482">
    <property type="entry name" value="T2SSF"/>
    <property type="match status" value="1"/>
</dbReference>
<evidence type="ECO:0000313" key="9">
    <source>
        <dbReference type="EMBL" id="OQW49481.1"/>
    </source>
</evidence>
<evidence type="ECO:0000256" key="3">
    <source>
        <dbReference type="ARBA" id="ARBA00022692"/>
    </source>
</evidence>
<accession>A0A1W9HQF9</accession>
<evidence type="ECO:0000256" key="2">
    <source>
        <dbReference type="ARBA" id="ARBA00022475"/>
    </source>
</evidence>
<dbReference type="AlphaFoldDB" id="A0A1W9HQF9"/>
<evidence type="ECO:0000256" key="5">
    <source>
        <dbReference type="ARBA" id="ARBA00023136"/>
    </source>
</evidence>
<dbReference type="InterPro" id="IPR042094">
    <property type="entry name" value="T2SS_GspF_sf"/>
</dbReference>
<reference evidence="9 10" key="1">
    <citation type="journal article" date="2017" name="Water Res.">
        <title>Comammox in drinking water systems.</title>
        <authorList>
            <person name="Wang Y."/>
            <person name="Ma L."/>
            <person name="Mao Y."/>
            <person name="Jiang X."/>
            <person name="Xia Y."/>
            <person name="Yu K."/>
            <person name="Li B."/>
            <person name="Zhang T."/>
        </authorList>
    </citation>
    <scope>NUCLEOTIDE SEQUENCE [LARGE SCALE GENOMIC DNA]</scope>
    <source>
        <strain evidence="9">SG_bin8</strain>
    </source>
</reference>
<feature type="transmembrane region" description="Helical" evidence="7">
    <location>
        <begin position="6"/>
        <end position="28"/>
    </location>
</feature>